<dbReference type="AlphaFoldDB" id="A0A4V3GXV3"/>
<name>A0A4V3GXV3_9FIRM</name>
<evidence type="ECO:0000313" key="1">
    <source>
        <dbReference type="EMBL" id="TDX49112.1"/>
    </source>
</evidence>
<keyword evidence="2" id="KW-1185">Reference proteome</keyword>
<sequence>MARKRVSVTKETSTGRNIGFKDNYTKKKYSQDKFVKAIEQNKDGLGDKYHVRKINGVKTPCSNPDSSTDNNLD</sequence>
<evidence type="ECO:0008006" key="3">
    <source>
        <dbReference type="Google" id="ProtNLM"/>
    </source>
</evidence>
<dbReference type="RefSeq" id="WP_134117543.1">
    <property type="nucleotide sequence ID" value="NZ_SOEG01000020.1"/>
</dbReference>
<organism evidence="1 2">
    <name type="scientific">Orenia marismortui</name>
    <dbReference type="NCBI Taxonomy" id="46469"/>
    <lineage>
        <taxon>Bacteria</taxon>
        <taxon>Bacillati</taxon>
        <taxon>Bacillota</taxon>
        <taxon>Clostridia</taxon>
        <taxon>Halanaerobiales</taxon>
        <taxon>Halobacteroidaceae</taxon>
        <taxon>Orenia</taxon>
    </lineage>
</organism>
<dbReference type="EMBL" id="SOEG01000020">
    <property type="protein sequence ID" value="TDX49112.1"/>
    <property type="molecule type" value="Genomic_DNA"/>
</dbReference>
<dbReference type="Proteomes" id="UP000295832">
    <property type="component" value="Unassembled WGS sequence"/>
</dbReference>
<reference evidence="1 2" key="1">
    <citation type="submission" date="2019-03" db="EMBL/GenBank/DDBJ databases">
        <title>Subsurface microbial communities from deep shales in Ohio and West Virginia, USA.</title>
        <authorList>
            <person name="Wrighton K."/>
        </authorList>
    </citation>
    <scope>NUCLEOTIDE SEQUENCE [LARGE SCALE GENOMIC DNA]</scope>
    <source>
        <strain evidence="1 2">MSL 6dP</strain>
    </source>
</reference>
<accession>A0A4V3GXV3</accession>
<evidence type="ECO:0000313" key="2">
    <source>
        <dbReference type="Proteomes" id="UP000295832"/>
    </source>
</evidence>
<comment type="caution">
    <text evidence="1">The sequence shown here is derived from an EMBL/GenBank/DDBJ whole genome shotgun (WGS) entry which is preliminary data.</text>
</comment>
<proteinExistence type="predicted"/>
<protein>
    <recommendedName>
        <fullName evidence="3">DUF3892 domain-containing protein</fullName>
    </recommendedName>
</protein>
<gene>
    <name evidence="1" type="ORF">C7959_1206</name>
</gene>